<dbReference type="Pfam" id="PF17107">
    <property type="entry name" value="SesA"/>
    <property type="match status" value="1"/>
</dbReference>
<keyword evidence="1" id="KW-0732">Signal</keyword>
<feature type="domain" description="NACHT-NTPase and P-loop NTPases N-terminal" evidence="2">
    <location>
        <begin position="10"/>
        <end position="136"/>
    </location>
</feature>
<feature type="chain" id="PRO_5040211285" description="NACHT-NTPase and P-loop NTPases N-terminal domain-containing protein" evidence="1">
    <location>
        <begin position="20"/>
        <end position="229"/>
    </location>
</feature>
<evidence type="ECO:0000313" key="4">
    <source>
        <dbReference type="Proteomes" id="UP000826573"/>
    </source>
</evidence>
<dbReference type="EMBL" id="JAIMJC010000002">
    <property type="protein sequence ID" value="KAH0530818.1"/>
    <property type="molecule type" value="Genomic_DNA"/>
</dbReference>
<dbReference type="AlphaFoldDB" id="A0A9P8HN04"/>
<dbReference type="Proteomes" id="UP000826573">
    <property type="component" value="Unassembled WGS sequence"/>
</dbReference>
<sequence length="229" mass="24961">MSGAEIIGLISSIIAIVDASLKIYEAVGDASGLPSQFRDAAAQLPVIQNTLENTRTALAEEEENKCLWTSKSHEALARVLESCFAKTTSLNKTLQALKPNEGTSPMRRCIKAFKALPNADRVECLMNGILRDVQVLAANHTVKSATRLQVRSLSDMMKKAEKRESMNGSRRATISFYNTGLGAQIANQWGVNSAIPHHLSKVIIEKVNSACLLSSSIFSLIYPFGNRIL</sequence>
<proteinExistence type="predicted"/>
<evidence type="ECO:0000256" key="1">
    <source>
        <dbReference type="SAM" id="SignalP"/>
    </source>
</evidence>
<evidence type="ECO:0000259" key="2">
    <source>
        <dbReference type="Pfam" id="PF17107"/>
    </source>
</evidence>
<name>A0A9P8HN04_9HYPO</name>
<dbReference type="InterPro" id="IPR031352">
    <property type="entry name" value="SesA"/>
</dbReference>
<comment type="caution">
    <text evidence="3">The sequence shown here is derived from an EMBL/GenBank/DDBJ whole genome shotgun (WGS) entry which is preliminary data.</text>
</comment>
<protein>
    <recommendedName>
        <fullName evidence="2">NACHT-NTPase and P-loop NTPases N-terminal domain-containing protein</fullName>
    </recommendedName>
</protein>
<evidence type="ECO:0000313" key="3">
    <source>
        <dbReference type="EMBL" id="KAH0530818.1"/>
    </source>
</evidence>
<reference evidence="3 4" key="1">
    <citation type="submission" date="2021-08" db="EMBL/GenBank/DDBJ databases">
        <title>The highly contiguous genome resource for Trichoderma semiorbis FJ059, a fungal antagonistic to plant pathogens.</title>
        <authorList>
            <person name="Liu T."/>
        </authorList>
    </citation>
    <scope>NUCLEOTIDE SEQUENCE [LARGE SCALE GENOMIC DNA]</scope>
    <source>
        <strain evidence="3 4">FJ059</strain>
    </source>
</reference>
<organism evidence="3 4">
    <name type="scientific">Trichoderma semiorbis</name>
    <dbReference type="NCBI Taxonomy" id="1491008"/>
    <lineage>
        <taxon>Eukaryota</taxon>
        <taxon>Fungi</taxon>
        <taxon>Dikarya</taxon>
        <taxon>Ascomycota</taxon>
        <taxon>Pezizomycotina</taxon>
        <taxon>Sordariomycetes</taxon>
        <taxon>Hypocreomycetidae</taxon>
        <taxon>Hypocreales</taxon>
        <taxon>Hypocreaceae</taxon>
        <taxon>Trichoderma</taxon>
    </lineage>
</organism>
<keyword evidence="4" id="KW-1185">Reference proteome</keyword>
<feature type="signal peptide" evidence="1">
    <location>
        <begin position="1"/>
        <end position="19"/>
    </location>
</feature>
<gene>
    <name evidence="3" type="ORF">TsFJ059_005401</name>
</gene>
<accession>A0A9P8HN04</accession>